<keyword evidence="1" id="KW-0812">Transmembrane</keyword>
<accession>M7UA23</accession>
<protein>
    <submittedName>
        <fullName evidence="2">Uncharacterized protein</fullName>
    </submittedName>
</protein>
<evidence type="ECO:0000256" key="1">
    <source>
        <dbReference type="SAM" id="Phobius"/>
    </source>
</evidence>
<dbReference type="Proteomes" id="UP000012045">
    <property type="component" value="Unassembled WGS sequence"/>
</dbReference>
<feature type="transmembrane region" description="Helical" evidence="1">
    <location>
        <begin position="88"/>
        <end position="110"/>
    </location>
</feature>
<keyword evidence="1" id="KW-0472">Membrane</keyword>
<name>M7UA23_BOTF1</name>
<dbReference type="HOGENOM" id="CLU_008809_1_2_1"/>
<proteinExistence type="predicted"/>
<organism evidence="2 3">
    <name type="scientific">Botryotinia fuckeliana (strain BcDW1)</name>
    <name type="common">Noble rot fungus</name>
    <name type="synonym">Botrytis cinerea</name>
    <dbReference type="NCBI Taxonomy" id="1290391"/>
    <lineage>
        <taxon>Eukaryota</taxon>
        <taxon>Fungi</taxon>
        <taxon>Dikarya</taxon>
        <taxon>Ascomycota</taxon>
        <taxon>Pezizomycotina</taxon>
        <taxon>Leotiomycetes</taxon>
        <taxon>Helotiales</taxon>
        <taxon>Sclerotiniaceae</taxon>
        <taxon>Botrytis</taxon>
    </lineage>
</organism>
<dbReference type="OrthoDB" id="5340195at2759"/>
<feature type="transmembrane region" description="Helical" evidence="1">
    <location>
        <begin position="38"/>
        <end position="67"/>
    </location>
</feature>
<dbReference type="PANTHER" id="PTHR35041:SF6">
    <property type="entry name" value="FORMYLMETHIONINE DEFORMYLASE-LIKE PROTEIN-RELATED"/>
    <property type="match status" value="1"/>
</dbReference>
<keyword evidence="1" id="KW-1133">Transmembrane helix</keyword>
<sequence length="554" mass="61401">MCLVPLSGLILAIGHHVYYSSLNGTPADDSARQNWSIRFGAVFASLVVVCFKAITVSALGQYFWTVIRAKGLKISDLDKLYALTSSPIGIFSFSVFKNITLAAAIGIIFWCMDMVSFASTATLSVIATNITIEIPIQVLDSSQFDWKNSVYMDYPNQIAIKSASLADFVPLNIPITRQEWTYDMQLLGPTFKCRAASSSGQASFDQLTDQLQRKESVYIAKYINDPPSNNLETRSLLLLNSAFQPTQLNSNWSANTSQTFSDTMESQNFLFFQTSISSFICALMETSINTTIASVNGQQRVIQNSIKYLSTILSHSGTSQPPRIPRSLDNDDWSMYSSHFLTFASTIFGSILIHQAQANHWLPSAPADEYMMTNITNDNPSFKLLGSCDDIQTSPSKYHLYSDNNETVNVGSFESQFPKDPWQCRNRTLTRAIEDLSINITNRLSQPHQQPHRIPKHHHSPPNTRNIYIYHPLYLILSHDIGSLLASLAALIRLYPIYTNGVSHSNSFPAIVLTTPNADLDVLARGKSSASAALPEECQKLKMEIGTAGVKAGV</sequence>
<evidence type="ECO:0000313" key="3">
    <source>
        <dbReference type="Proteomes" id="UP000012045"/>
    </source>
</evidence>
<dbReference type="STRING" id="1290391.M7UA23"/>
<gene>
    <name evidence="2" type="ORF">BcDW1_739</name>
</gene>
<reference evidence="3" key="1">
    <citation type="journal article" date="2013" name="Genome Announc.">
        <title>Draft genome sequence of Botrytis cinerea BcDW1, inoculum for noble rot of grape berries.</title>
        <authorList>
            <person name="Blanco-Ulate B."/>
            <person name="Allen G."/>
            <person name="Powell A.L."/>
            <person name="Cantu D."/>
        </authorList>
    </citation>
    <scope>NUCLEOTIDE SEQUENCE [LARGE SCALE GENOMIC DNA]</scope>
    <source>
        <strain evidence="3">BcDW1</strain>
    </source>
</reference>
<evidence type="ECO:0000313" key="2">
    <source>
        <dbReference type="EMBL" id="EMR90604.1"/>
    </source>
</evidence>
<dbReference type="AlphaFoldDB" id="M7UA23"/>
<dbReference type="PANTHER" id="PTHR35041">
    <property type="entry name" value="MEDIATOR OF RNA POLYMERASE II TRANSCRIPTION SUBUNIT 1"/>
    <property type="match status" value="1"/>
</dbReference>
<dbReference type="EMBL" id="KB707695">
    <property type="protein sequence ID" value="EMR90604.1"/>
    <property type="molecule type" value="Genomic_DNA"/>
</dbReference>